<keyword evidence="3" id="KW-1185">Reference proteome</keyword>
<name>A0ABV5M1K3_9ACTN</name>
<dbReference type="RefSeq" id="WP_223105525.1">
    <property type="nucleotide sequence ID" value="NZ_CP061913.1"/>
</dbReference>
<evidence type="ECO:0000313" key="3">
    <source>
        <dbReference type="Proteomes" id="UP001589608"/>
    </source>
</evidence>
<dbReference type="InterPro" id="IPR038404">
    <property type="entry name" value="TRAP_DctP_sf"/>
</dbReference>
<proteinExistence type="predicted"/>
<dbReference type="SUPFAM" id="SSF53850">
    <property type="entry name" value="Periplasmic binding protein-like II"/>
    <property type="match status" value="1"/>
</dbReference>
<dbReference type="PANTHER" id="PTHR33376:SF2">
    <property type="entry name" value="DICARBOXYLATE-BINDING PERIPLASMIC PROTEIN"/>
    <property type="match status" value="1"/>
</dbReference>
<dbReference type="Gene3D" id="3.40.190.170">
    <property type="entry name" value="Bacterial extracellular solute-binding protein, family 7"/>
    <property type="match status" value="1"/>
</dbReference>
<dbReference type="PANTHER" id="PTHR33376">
    <property type="match status" value="1"/>
</dbReference>
<dbReference type="NCBIfam" id="TIGR00787">
    <property type="entry name" value="dctP"/>
    <property type="match status" value="1"/>
</dbReference>
<evidence type="ECO:0000313" key="2">
    <source>
        <dbReference type="EMBL" id="MFB9442680.1"/>
    </source>
</evidence>
<comment type="caution">
    <text evidence="2">The sequence shown here is derived from an EMBL/GenBank/DDBJ whole genome shotgun (WGS) entry which is preliminary data.</text>
</comment>
<organism evidence="2 3">
    <name type="scientific">Dactylosporangium vinaceum</name>
    <dbReference type="NCBI Taxonomy" id="53362"/>
    <lineage>
        <taxon>Bacteria</taxon>
        <taxon>Bacillati</taxon>
        <taxon>Actinomycetota</taxon>
        <taxon>Actinomycetes</taxon>
        <taxon>Micromonosporales</taxon>
        <taxon>Micromonosporaceae</taxon>
        <taxon>Dactylosporangium</taxon>
    </lineage>
</organism>
<sequence length="330" mass="36189">MDRRHFIKISVGTAAAASLAGCGSSGAGGGGKTDVRLGDTVNDTNPEIAAEKYFGERLAALTNNAYEVKVFPNGTLGDHNRMNEQVRNGTLQMTKTLFANLTAFDKRLGVLSVPYAFTKQSDLFAGLAGDLGRNLAAVLDGYDLKVLGWFDSGARNVYNKKHAIKTPADLKGMRIRVPQDAVAIDTFNTLGAQATPLATNEIYSALQQGVIDGAENNPIFYVTNKHVEEAKFWSWTRHQFGIDALLVSKKWFNDQSKEHQDALVQAGKEAEQRERELWTDETDKYVKQATDKGAKINDDVDVTAFQQAVKPVLEKNRATFGDLVKYLPVA</sequence>
<dbReference type="EMBL" id="JBHMCA010000018">
    <property type="protein sequence ID" value="MFB9442680.1"/>
    <property type="molecule type" value="Genomic_DNA"/>
</dbReference>
<evidence type="ECO:0000256" key="1">
    <source>
        <dbReference type="ARBA" id="ARBA00022729"/>
    </source>
</evidence>
<dbReference type="InterPro" id="IPR018389">
    <property type="entry name" value="DctP_fam"/>
</dbReference>
<dbReference type="Pfam" id="PF03480">
    <property type="entry name" value="DctP"/>
    <property type="match status" value="1"/>
</dbReference>
<gene>
    <name evidence="2" type="ORF">ACFFTR_06230</name>
</gene>
<accession>A0ABV5M1K3</accession>
<dbReference type="PIRSF" id="PIRSF006470">
    <property type="entry name" value="DctB"/>
    <property type="match status" value="1"/>
</dbReference>
<dbReference type="InterPro" id="IPR004682">
    <property type="entry name" value="TRAP_DctP"/>
</dbReference>
<protein>
    <submittedName>
        <fullName evidence="2">TRAP transporter substrate-binding protein</fullName>
    </submittedName>
</protein>
<reference evidence="2 3" key="1">
    <citation type="submission" date="2024-09" db="EMBL/GenBank/DDBJ databases">
        <authorList>
            <person name="Sun Q."/>
            <person name="Mori K."/>
        </authorList>
    </citation>
    <scope>NUCLEOTIDE SEQUENCE [LARGE SCALE GENOMIC DNA]</scope>
    <source>
        <strain evidence="2 3">JCM 3307</strain>
    </source>
</reference>
<dbReference type="NCBIfam" id="NF037995">
    <property type="entry name" value="TRAP_S1"/>
    <property type="match status" value="1"/>
</dbReference>
<dbReference type="PROSITE" id="PS51257">
    <property type="entry name" value="PROKAR_LIPOPROTEIN"/>
    <property type="match status" value="1"/>
</dbReference>
<dbReference type="CDD" id="cd13671">
    <property type="entry name" value="PBP2_TRAP_SBP_like_3"/>
    <property type="match status" value="1"/>
</dbReference>
<dbReference type="Proteomes" id="UP001589608">
    <property type="component" value="Unassembled WGS sequence"/>
</dbReference>
<keyword evidence="1" id="KW-0732">Signal</keyword>